<reference evidence="1 2" key="1">
    <citation type="submission" date="2024-02" db="EMBL/GenBank/DDBJ databases">
        <title>A draft genome for the cacao thread blight pathogen Marasmius crinis-equi.</title>
        <authorList>
            <person name="Cohen S.P."/>
            <person name="Baruah I.K."/>
            <person name="Amoako-Attah I."/>
            <person name="Bukari Y."/>
            <person name="Meinhardt L.W."/>
            <person name="Bailey B.A."/>
        </authorList>
    </citation>
    <scope>NUCLEOTIDE SEQUENCE [LARGE SCALE GENOMIC DNA]</scope>
    <source>
        <strain evidence="1 2">GH-76</strain>
    </source>
</reference>
<dbReference type="SUPFAM" id="SSF52047">
    <property type="entry name" value="RNI-like"/>
    <property type="match status" value="1"/>
</dbReference>
<protein>
    <submittedName>
        <fullName evidence="1">Uncharacterized protein</fullName>
    </submittedName>
</protein>
<comment type="caution">
    <text evidence="1">The sequence shown here is derived from an EMBL/GenBank/DDBJ whole genome shotgun (WGS) entry which is preliminary data.</text>
</comment>
<keyword evidence="2" id="KW-1185">Reference proteome</keyword>
<dbReference type="InterPro" id="IPR032675">
    <property type="entry name" value="LRR_dom_sf"/>
</dbReference>
<sequence>MPMEATAYTKAFSSLTAPRLEDFSIMITPSISVFSEQSEDLRIIRDVHMLQSLTVKGFPFPYDCASDWRNLTFLNVRGFQPAYTQFSQLFQSAPLLETVYLPTLRWVPDLAVNVKDVPVIEAPALKDLRVGLAGGHDDTRCECPLSLLLMPNLQSLAVIGDEHAYCSLAHHFSSEYVTNNFTKLTHLLLVCLSLTPRDVHFFRRLDNLRRLELDGVDGELSLNLAEGFRLGNSGEIKVPLPSLEVVTIFDAVEVDIGWLEKRASVQSSQLTIGMRDLPAELEATTSSLMKYRLIGEGPLYFPRDLSDPWNDGVFEPDDDDDFGDDEDDFEVYSDYDAFDDLDVEEDAFEYYNHEDGYEDYEDMEDLYAAI</sequence>
<name>A0ABR3FT99_9AGAR</name>
<organism evidence="1 2">
    <name type="scientific">Marasmius crinis-equi</name>
    <dbReference type="NCBI Taxonomy" id="585013"/>
    <lineage>
        <taxon>Eukaryota</taxon>
        <taxon>Fungi</taxon>
        <taxon>Dikarya</taxon>
        <taxon>Basidiomycota</taxon>
        <taxon>Agaricomycotina</taxon>
        <taxon>Agaricomycetes</taxon>
        <taxon>Agaricomycetidae</taxon>
        <taxon>Agaricales</taxon>
        <taxon>Marasmiineae</taxon>
        <taxon>Marasmiaceae</taxon>
        <taxon>Marasmius</taxon>
    </lineage>
</organism>
<evidence type="ECO:0000313" key="2">
    <source>
        <dbReference type="Proteomes" id="UP001465976"/>
    </source>
</evidence>
<proteinExistence type="predicted"/>
<evidence type="ECO:0000313" key="1">
    <source>
        <dbReference type="EMBL" id="KAL0578713.1"/>
    </source>
</evidence>
<dbReference type="Gene3D" id="3.80.10.10">
    <property type="entry name" value="Ribonuclease Inhibitor"/>
    <property type="match status" value="1"/>
</dbReference>
<gene>
    <name evidence="1" type="ORF">V5O48_003269</name>
</gene>
<dbReference type="Proteomes" id="UP001465976">
    <property type="component" value="Unassembled WGS sequence"/>
</dbReference>
<dbReference type="EMBL" id="JBAHYK010000087">
    <property type="protein sequence ID" value="KAL0578713.1"/>
    <property type="molecule type" value="Genomic_DNA"/>
</dbReference>
<accession>A0ABR3FT99</accession>